<dbReference type="Proteomes" id="UP000821865">
    <property type="component" value="Chromosome 6"/>
</dbReference>
<comment type="caution">
    <text evidence="1">The sequence shown here is derived from an EMBL/GenBank/DDBJ whole genome shotgun (WGS) entry which is preliminary data.</text>
</comment>
<sequence>MDALRRWRPAVKGATPTAPADDPTAGGRHERAMMVALLVNMSAGTALGYASVSMPRIELESWYNLQPQAHVNQSVADILLLGAAAGALFSEGKALTRTHVHTDTDGTFLEEEDEKERMHTRSLTVPLAERIQHCEAYRKTSGRRAGRGEGGQLLHLLGTRITLLLSAFGQINSWICVVVSNNVTMLFIGRVTCGIWLGVSANSVSLYICDVAPPTKRTFFGALTEVALSLGMLAAYVLGGVGWQILAIVFTVAPVSVFVLHNYIIESPRWFVIKGRYRDSNTAMVRLYGDDVPTDFRYSRSGDDSNVATVGRQKVAR</sequence>
<proteinExistence type="predicted"/>
<reference evidence="1" key="1">
    <citation type="submission" date="2020-05" db="EMBL/GenBank/DDBJ databases">
        <title>Large-scale comparative analyses of tick genomes elucidate their genetic diversity and vector capacities.</title>
        <authorList>
            <person name="Jia N."/>
            <person name="Wang J."/>
            <person name="Shi W."/>
            <person name="Du L."/>
            <person name="Sun Y."/>
            <person name="Zhan W."/>
            <person name="Jiang J."/>
            <person name="Wang Q."/>
            <person name="Zhang B."/>
            <person name="Ji P."/>
            <person name="Sakyi L.B."/>
            <person name="Cui X."/>
            <person name="Yuan T."/>
            <person name="Jiang B."/>
            <person name="Yang W."/>
            <person name="Lam T.T.-Y."/>
            <person name="Chang Q."/>
            <person name="Ding S."/>
            <person name="Wang X."/>
            <person name="Zhu J."/>
            <person name="Ruan X."/>
            <person name="Zhao L."/>
            <person name="Wei J."/>
            <person name="Que T."/>
            <person name="Du C."/>
            <person name="Cheng J."/>
            <person name="Dai P."/>
            <person name="Han X."/>
            <person name="Huang E."/>
            <person name="Gao Y."/>
            <person name="Liu J."/>
            <person name="Shao H."/>
            <person name="Ye R."/>
            <person name="Li L."/>
            <person name="Wei W."/>
            <person name="Wang X."/>
            <person name="Wang C."/>
            <person name="Yang T."/>
            <person name="Huo Q."/>
            <person name="Li W."/>
            <person name="Guo W."/>
            <person name="Chen H."/>
            <person name="Zhou L."/>
            <person name="Ni X."/>
            <person name="Tian J."/>
            <person name="Zhou Y."/>
            <person name="Sheng Y."/>
            <person name="Liu T."/>
            <person name="Pan Y."/>
            <person name="Xia L."/>
            <person name="Li J."/>
            <person name="Zhao F."/>
            <person name="Cao W."/>
        </authorList>
    </citation>
    <scope>NUCLEOTIDE SEQUENCE</scope>
    <source>
        <strain evidence="1">Dsil-2018</strain>
    </source>
</reference>
<evidence type="ECO:0000313" key="2">
    <source>
        <dbReference type="Proteomes" id="UP000821865"/>
    </source>
</evidence>
<evidence type="ECO:0000313" key="1">
    <source>
        <dbReference type="EMBL" id="KAH7945060.1"/>
    </source>
</evidence>
<name>A0ACB8CJP5_DERSI</name>
<gene>
    <name evidence="1" type="ORF">HPB49_005648</name>
</gene>
<protein>
    <submittedName>
        <fullName evidence="1">Uncharacterized protein</fullName>
    </submittedName>
</protein>
<organism evidence="1 2">
    <name type="scientific">Dermacentor silvarum</name>
    <name type="common">Tick</name>
    <dbReference type="NCBI Taxonomy" id="543639"/>
    <lineage>
        <taxon>Eukaryota</taxon>
        <taxon>Metazoa</taxon>
        <taxon>Ecdysozoa</taxon>
        <taxon>Arthropoda</taxon>
        <taxon>Chelicerata</taxon>
        <taxon>Arachnida</taxon>
        <taxon>Acari</taxon>
        <taxon>Parasitiformes</taxon>
        <taxon>Ixodida</taxon>
        <taxon>Ixodoidea</taxon>
        <taxon>Ixodidae</taxon>
        <taxon>Rhipicephalinae</taxon>
        <taxon>Dermacentor</taxon>
    </lineage>
</organism>
<keyword evidence="2" id="KW-1185">Reference proteome</keyword>
<accession>A0ACB8CJP5</accession>
<dbReference type="EMBL" id="CM023475">
    <property type="protein sequence ID" value="KAH7945060.1"/>
    <property type="molecule type" value="Genomic_DNA"/>
</dbReference>